<dbReference type="Gene3D" id="1.10.1000.11">
    <property type="entry name" value="Arf Nucleotide-binding Site Opener,domain 2"/>
    <property type="match status" value="1"/>
</dbReference>
<evidence type="ECO:0000313" key="3">
    <source>
        <dbReference type="Proteomes" id="UP000784294"/>
    </source>
</evidence>
<dbReference type="FunFam" id="1.10.220.20:FF:000002">
    <property type="entry name" value="Brefeldin A-inhibited guanine nucleotide-exchange protein 1"/>
    <property type="match status" value="1"/>
</dbReference>
<accession>A0A448WHP1</accession>
<dbReference type="OrthoDB" id="430364at2759"/>
<dbReference type="PANTHER" id="PTHR10663">
    <property type="entry name" value="GUANYL-NUCLEOTIDE EXCHANGE FACTOR"/>
    <property type="match status" value="1"/>
</dbReference>
<dbReference type="GO" id="GO:0032012">
    <property type="term" value="P:regulation of ARF protein signal transduction"/>
    <property type="evidence" value="ECO:0007669"/>
    <property type="project" value="InterPro"/>
</dbReference>
<comment type="caution">
    <text evidence="2">The sequence shown here is derived from an EMBL/GenBank/DDBJ whole genome shotgun (WGS) entry which is preliminary data.</text>
</comment>
<dbReference type="PROSITE" id="PS50190">
    <property type="entry name" value="SEC7"/>
    <property type="match status" value="1"/>
</dbReference>
<dbReference type="AlphaFoldDB" id="A0A448WHP1"/>
<feature type="domain" description="SEC7" evidence="1">
    <location>
        <begin position="21"/>
        <end position="181"/>
    </location>
</feature>
<dbReference type="CDD" id="cd00171">
    <property type="entry name" value="Sec7"/>
    <property type="match status" value="1"/>
</dbReference>
<dbReference type="Gene3D" id="1.10.220.20">
    <property type="match status" value="1"/>
</dbReference>
<dbReference type="InterPro" id="IPR000904">
    <property type="entry name" value="Sec7_dom"/>
</dbReference>
<dbReference type="SMART" id="SM00222">
    <property type="entry name" value="Sec7"/>
    <property type="match status" value="1"/>
</dbReference>
<organism evidence="2 3">
    <name type="scientific">Protopolystoma xenopodis</name>
    <dbReference type="NCBI Taxonomy" id="117903"/>
    <lineage>
        <taxon>Eukaryota</taxon>
        <taxon>Metazoa</taxon>
        <taxon>Spiralia</taxon>
        <taxon>Lophotrochozoa</taxon>
        <taxon>Platyhelminthes</taxon>
        <taxon>Monogenea</taxon>
        <taxon>Polyopisthocotylea</taxon>
        <taxon>Polystomatidea</taxon>
        <taxon>Polystomatidae</taxon>
        <taxon>Protopolystoma</taxon>
    </lineage>
</organism>
<dbReference type="PANTHER" id="PTHR10663:SF375">
    <property type="entry name" value="LD29171P"/>
    <property type="match status" value="1"/>
</dbReference>
<dbReference type="SUPFAM" id="SSF48425">
    <property type="entry name" value="Sec7 domain"/>
    <property type="match status" value="1"/>
</dbReference>
<dbReference type="GO" id="GO:0005085">
    <property type="term" value="F:guanyl-nucleotide exchange factor activity"/>
    <property type="evidence" value="ECO:0007669"/>
    <property type="project" value="InterPro"/>
</dbReference>
<keyword evidence="3" id="KW-1185">Reference proteome</keyword>
<name>A0A448WHP1_9PLAT</name>
<dbReference type="Proteomes" id="UP000784294">
    <property type="component" value="Unassembled WGS sequence"/>
</dbReference>
<evidence type="ECO:0000259" key="1">
    <source>
        <dbReference type="PROSITE" id="PS50190"/>
    </source>
</evidence>
<dbReference type="Pfam" id="PF01369">
    <property type="entry name" value="Sec7"/>
    <property type="match status" value="1"/>
</dbReference>
<gene>
    <name evidence="2" type="ORF">PXEA_LOCUS5525</name>
</gene>
<dbReference type="InterPro" id="IPR023394">
    <property type="entry name" value="Sec7_C_sf"/>
</dbReference>
<reference evidence="2" key="1">
    <citation type="submission" date="2018-11" db="EMBL/GenBank/DDBJ databases">
        <authorList>
            <consortium name="Pathogen Informatics"/>
        </authorList>
    </citation>
    <scope>NUCLEOTIDE SEQUENCE</scope>
</reference>
<dbReference type="EMBL" id="CAAALY010013718">
    <property type="protein sequence ID" value="VEL12085.1"/>
    <property type="molecule type" value="Genomic_DNA"/>
</dbReference>
<evidence type="ECO:0000313" key="2">
    <source>
        <dbReference type="EMBL" id="VEL12085.1"/>
    </source>
</evidence>
<protein>
    <recommendedName>
        <fullName evidence="1">SEC7 domain-containing protein</fullName>
    </recommendedName>
</protein>
<dbReference type="InterPro" id="IPR035999">
    <property type="entry name" value="Sec7_dom_sf"/>
</dbReference>
<sequence>MLFSIVNSNRQSYISPDNPEDFESRKAQKEVYEQGIALFNQGRSAKCFALLQHNDLLGEGPEEIAAFLHREDRLDRAHIGEFLGENEAFHLEVMYAYVDQFRFENIEFVSALREFLSGFRLPGEAQKIDRLMEKFAARYCAANQGNSIFASADAAYVLAFSIIMLTTDLHSSQIKQTHRMSKVNLCFRFEY</sequence>
<proteinExistence type="predicted"/>